<sequence length="46" mass="5322">MTPYTYGASHTPRLHQGQKLRVPPTCRRTDVELPPTQWGQTRAMEK</sequence>
<evidence type="ECO:0000256" key="1">
    <source>
        <dbReference type="SAM" id="MobiDB-lite"/>
    </source>
</evidence>
<gene>
    <name evidence="2" type="ORF">G2W53_025496</name>
</gene>
<protein>
    <submittedName>
        <fullName evidence="2">Uncharacterized protein</fullName>
    </submittedName>
</protein>
<reference evidence="2" key="1">
    <citation type="submission" date="2020-09" db="EMBL/GenBank/DDBJ databases">
        <title>Genome-Enabled Discovery of Anthraquinone Biosynthesis in Senna tora.</title>
        <authorList>
            <person name="Kang S.-H."/>
            <person name="Pandey R.P."/>
            <person name="Lee C.-M."/>
            <person name="Sim J.-S."/>
            <person name="Jeong J.-T."/>
            <person name="Choi B.-S."/>
            <person name="Jung M."/>
            <person name="Ginzburg D."/>
            <person name="Zhao K."/>
            <person name="Won S.Y."/>
            <person name="Oh T.-J."/>
            <person name="Yu Y."/>
            <person name="Kim N.-H."/>
            <person name="Lee O.R."/>
            <person name="Lee T.-H."/>
            <person name="Bashyal P."/>
            <person name="Kim T.-S."/>
            <person name="Lee W.-H."/>
            <person name="Kawkins C."/>
            <person name="Kim C.-K."/>
            <person name="Kim J.S."/>
            <person name="Ahn B.O."/>
            <person name="Rhee S.Y."/>
            <person name="Sohng J.K."/>
        </authorList>
    </citation>
    <scope>NUCLEOTIDE SEQUENCE</scope>
    <source>
        <tissue evidence="2">Leaf</tissue>
    </source>
</reference>
<keyword evidence="3" id="KW-1185">Reference proteome</keyword>
<proteinExistence type="predicted"/>
<comment type="caution">
    <text evidence="2">The sequence shown here is derived from an EMBL/GenBank/DDBJ whole genome shotgun (WGS) entry which is preliminary data.</text>
</comment>
<name>A0A834WHY8_9FABA</name>
<feature type="region of interest" description="Disordered" evidence="1">
    <location>
        <begin position="1"/>
        <end position="21"/>
    </location>
</feature>
<dbReference type="EMBL" id="JAAIUW010000008">
    <property type="protein sequence ID" value="KAF7820041.1"/>
    <property type="molecule type" value="Genomic_DNA"/>
</dbReference>
<organism evidence="2 3">
    <name type="scientific">Senna tora</name>
    <dbReference type="NCBI Taxonomy" id="362788"/>
    <lineage>
        <taxon>Eukaryota</taxon>
        <taxon>Viridiplantae</taxon>
        <taxon>Streptophyta</taxon>
        <taxon>Embryophyta</taxon>
        <taxon>Tracheophyta</taxon>
        <taxon>Spermatophyta</taxon>
        <taxon>Magnoliopsida</taxon>
        <taxon>eudicotyledons</taxon>
        <taxon>Gunneridae</taxon>
        <taxon>Pentapetalae</taxon>
        <taxon>rosids</taxon>
        <taxon>fabids</taxon>
        <taxon>Fabales</taxon>
        <taxon>Fabaceae</taxon>
        <taxon>Caesalpinioideae</taxon>
        <taxon>Cassia clade</taxon>
        <taxon>Senna</taxon>
    </lineage>
</organism>
<evidence type="ECO:0000313" key="3">
    <source>
        <dbReference type="Proteomes" id="UP000634136"/>
    </source>
</evidence>
<dbReference type="AlphaFoldDB" id="A0A834WHY8"/>
<dbReference type="Proteomes" id="UP000634136">
    <property type="component" value="Unassembled WGS sequence"/>
</dbReference>
<evidence type="ECO:0000313" key="2">
    <source>
        <dbReference type="EMBL" id="KAF7820041.1"/>
    </source>
</evidence>
<accession>A0A834WHY8</accession>